<evidence type="ECO:0000256" key="4">
    <source>
        <dbReference type="ARBA" id="ARBA00022737"/>
    </source>
</evidence>
<feature type="region of interest" description="Disordered" evidence="6">
    <location>
        <begin position="502"/>
        <end position="526"/>
    </location>
</feature>
<evidence type="ECO:0000313" key="9">
    <source>
        <dbReference type="EMBL" id="NNG79452.1"/>
    </source>
</evidence>
<feature type="compositionally biased region" description="Low complexity" evidence="6">
    <location>
        <begin position="659"/>
        <end position="687"/>
    </location>
</feature>
<evidence type="ECO:0000256" key="5">
    <source>
        <dbReference type="ARBA" id="ARBA00023088"/>
    </source>
</evidence>
<name>A0A849AUH7_9MICO</name>
<dbReference type="Gene3D" id="2.130.10.10">
    <property type="entry name" value="YVTN repeat-like/Quinoprotein amine dehydrogenase"/>
    <property type="match status" value="1"/>
</dbReference>
<dbReference type="EMBL" id="JABEMC010000004">
    <property type="protein sequence ID" value="NNG79452.1"/>
    <property type="molecule type" value="Genomic_DNA"/>
</dbReference>
<dbReference type="NCBIfam" id="NF038117">
    <property type="entry name" value="choice_anch_I"/>
    <property type="match status" value="1"/>
</dbReference>
<feature type="region of interest" description="Disordered" evidence="6">
    <location>
        <begin position="1"/>
        <end position="22"/>
    </location>
</feature>
<dbReference type="InterPro" id="IPR052956">
    <property type="entry name" value="Mesenchyme-surface_protein"/>
</dbReference>
<feature type="compositionally biased region" description="Acidic residues" evidence="6">
    <location>
        <begin position="636"/>
        <end position="658"/>
    </location>
</feature>
<keyword evidence="7" id="KW-1133">Transmembrane helix</keyword>
<dbReference type="InterPro" id="IPR015943">
    <property type="entry name" value="WD40/YVTN_repeat-like_dom_sf"/>
</dbReference>
<accession>A0A849AUH7</accession>
<keyword evidence="1" id="KW-0134">Cell wall</keyword>
<dbReference type="Proteomes" id="UP000549517">
    <property type="component" value="Unassembled WGS sequence"/>
</dbReference>
<keyword evidence="5" id="KW-0572">Peptidoglycan-anchor</keyword>
<comment type="caution">
    <text evidence="9">The sequence shown here is derived from an EMBL/GenBank/DDBJ whole genome shotgun (WGS) entry which is preliminary data.</text>
</comment>
<evidence type="ECO:0000256" key="7">
    <source>
        <dbReference type="SAM" id="Phobius"/>
    </source>
</evidence>
<keyword evidence="3" id="KW-0732">Signal</keyword>
<reference evidence="9 10" key="1">
    <citation type="submission" date="2020-05" db="EMBL/GenBank/DDBJ databases">
        <title>MicrobeNet Type strains.</title>
        <authorList>
            <person name="Nicholson A.C."/>
        </authorList>
    </citation>
    <scope>NUCLEOTIDE SEQUENCE [LARGE SCALE GENOMIC DNA]</scope>
    <source>
        <strain evidence="9 10">CCUG 46604</strain>
    </source>
</reference>
<evidence type="ECO:0000256" key="2">
    <source>
        <dbReference type="ARBA" id="ARBA00022525"/>
    </source>
</evidence>
<dbReference type="InterPro" id="IPR011048">
    <property type="entry name" value="Haem_d1_sf"/>
</dbReference>
<keyword evidence="7" id="KW-0472">Membrane</keyword>
<keyword evidence="4" id="KW-0677">Repeat</keyword>
<dbReference type="Pfam" id="PF04886">
    <property type="entry name" value="PT"/>
    <property type="match status" value="1"/>
</dbReference>
<organism evidence="9 10">
    <name type="scientific">Brevibacterium luteolum</name>
    <dbReference type="NCBI Taxonomy" id="199591"/>
    <lineage>
        <taxon>Bacteria</taxon>
        <taxon>Bacillati</taxon>
        <taxon>Actinomycetota</taxon>
        <taxon>Actinomycetes</taxon>
        <taxon>Micrococcales</taxon>
        <taxon>Brevibacteriaceae</taxon>
        <taxon>Brevibacterium</taxon>
    </lineage>
</organism>
<feature type="compositionally biased region" description="Low complexity" evidence="6">
    <location>
        <begin position="502"/>
        <end position="511"/>
    </location>
</feature>
<feature type="domain" description="Gram-positive cocci surface proteins LPxTG" evidence="8">
    <location>
        <begin position="709"/>
        <end position="742"/>
    </location>
</feature>
<dbReference type="InterPro" id="IPR055188">
    <property type="entry name" value="Choice_anch_I"/>
</dbReference>
<gene>
    <name evidence="9" type="ORF">HLA91_08700</name>
</gene>
<dbReference type="Pfam" id="PF22494">
    <property type="entry name" value="choice_anch_I"/>
    <property type="match status" value="1"/>
</dbReference>
<sequence length="742" mass="77420">MPAQSIAPVRPGKNSRPRHLPLNSAPTWASSVGICPSALNWRTCMPRFISGLTALSVVSLTALAPVGLMPATAANPDYFTSHSAPGAEVELSVLGSHRADIFDAGAAEIVAHYAAKQQTLVVNAEAGTVQVLDSSDPEKPTAVTELKTAGMSSADGASVPAGAVANSVAVRADGLAAVALEAPTKTDDGWVGFFDLSGDEPKPLGAVRAGALPDSVVFDDEGTHAVIANEGEPAEDYSVDPEGTVSVVALPEAVQAPGQEDVKTADFRAFEGDALPEGVRVFGGREDAGTGTPKHPVSENLEPEYSTVIGGKAYVTLQEANAIAVVDLASATTEKLMPLGTQDVSEVPFDVSNKDDKINRANWPVQSFLQPDTIRSIEIGGRDYLLTANEGDTRDWDGYSEEIRVKDLGSEKKGLAPICESVVEGVTNPDGSPMTIEDLQKEENLGRLTITKADGLNEDGSCYETIYGVGGRSFSIFDTDGKQVFDSADDFERITAEVLPKNFNSNNSESNFDNRSDDKGPEPEAIEVGQIGEKTYAFIGMERIGGIFVYDITDPAKSEYVTYLNNRNFAVQPEDNVAEAGDSGPESIVFVPSAALKSDGAATAGEAGNAGMLIVGNEVTGSTTFYAVDSSLVGDDPTEEPTADPTDDPTGEPTDDPTGEPTDTPTTDPTGEPTTEPTGEPTQQPTDSPSAEPSPKPSDEPGDDDKGRLPRTGAQIGALAGLGALLAAAGGAAVWMARRRSS</sequence>
<evidence type="ECO:0000256" key="3">
    <source>
        <dbReference type="ARBA" id="ARBA00022729"/>
    </source>
</evidence>
<dbReference type="PANTHER" id="PTHR46928:SF1">
    <property type="entry name" value="MESENCHYME-SPECIFIC CELL SURFACE GLYCOPROTEIN"/>
    <property type="match status" value="1"/>
</dbReference>
<evidence type="ECO:0000256" key="6">
    <source>
        <dbReference type="SAM" id="MobiDB-lite"/>
    </source>
</evidence>
<evidence type="ECO:0000313" key="10">
    <source>
        <dbReference type="Proteomes" id="UP000549517"/>
    </source>
</evidence>
<feature type="transmembrane region" description="Helical" evidence="7">
    <location>
        <begin position="716"/>
        <end position="737"/>
    </location>
</feature>
<proteinExistence type="predicted"/>
<dbReference type="InterPro" id="IPR006970">
    <property type="entry name" value="PT"/>
</dbReference>
<dbReference type="PROSITE" id="PS50847">
    <property type="entry name" value="GRAM_POS_ANCHORING"/>
    <property type="match status" value="1"/>
</dbReference>
<keyword evidence="7" id="KW-0812">Transmembrane</keyword>
<dbReference type="AlphaFoldDB" id="A0A849AUH7"/>
<feature type="region of interest" description="Disordered" evidence="6">
    <location>
        <begin position="631"/>
        <end position="714"/>
    </location>
</feature>
<dbReference type="PANTHER" id="PTHR46928">
    <property type="entry name" value="MESENCHYME-SPECIFIC CELL SURFACE GLYCOPROTEIN"/>
    <property type="match status" value="1"/>
</dbReference>
<evidence type="ECO:0000256" key="1">
    <source>
        <dbReference type="ARBA" id="ARBA00022512"/>
    </source>
</evidence>
<dbReference type="SUPFAM" id="SSF51004">
    <property type="entry name" value="C-terminal (heme d1) domain of cytochrome cd1-nitrite reductase"/>
    <property type="match status" value="1"/>
</dbReference>
<feature type="compositionally biased region" description="Basic and acidic residues" evidence="6">
    <location>
        <begin position="512"/>
        <end position="522"/>
    </location>
</feature>
<evidence type="ECO:0000259" key="8">
    <source>
        <dbReference type="PROSITE" id="PS50847"/>
    </source>
</evidence>
<dbReference type="InterPro" id="IPR019931">
    <property type="entry name" value="LPXTG_anchor"/>
</dbReference>
<keyword evidence="2" id="KW-0964">Secreted</keyword>
<protein>
    <submittedName>
        <fullName evidence="9">PT domain-containing protein</fullName>
    </submittedName>
</protein>